<dbReference type="PROSITE" id="PS51634">
    <property type="entry name" value="CRC"/>
    <property type="match status" value="1"/>
</dbReference>
<dbReference type="InterPro" id="IPR033467">
    <property type="entry name" value="Tesmin/TSO1-like_CXC"/>
</dbReference>
<protein>
    <submittedName>
        <fullName evidence="6">Protein tesmin/TSO1-like CXC 2</fullName>
    </submittedName>
</protein>
<evidence type="ECO:0000313" key="7">
    <source>
        <dbReference type="Proteomes" id="UP001153555"/>
    </source>
</evidence>
<evidence type="ECO:0000256" key="3">
    <source>
        <dbReference type="ARBA" id="ARBA00023242"/>
    </source>
</evidence>
<feature type="region of interest" description="Disordered" evidence="4">
    <location>
        <begin position="136"/>
        <end position="162"/>
    </location>
</feature>
<proteinExistence type="inferred from homology"/>
<evidence type="ECO:0000256" key="2">
    <source>
        <dbReference type="ARBA" id="ARBA00007267"/>
    </source>
</evidence>
<evidence type="ECO:0000256" key="4">
    <source>
        <dbReference type="SAM" id="MobiDB-lite"/>
    </source>
</evidence>
<accession>A0A9N7N665</accession>
<feature type="compositionally biased region" description="Polar residues" evidence="4">
    <location>
        <begin position="109"/>
        <end position="124"/>
    </location>
</feature>
<dbReference type="SMART" id="SM01114">
    <property type="entry name" value="CXC"/>
    <property type="match status" value="2"/>
</dbReference>
<feature type="domain" description="CRC" evidence="5">
    <location>
        <begin position="503"/>
        <end position="632"/>
    </location>
</feature>
<dbReference type="EMBL" id="CACSLK010020742">
    <property type="protein sequence ID" value="CAA0821351.1"/>
    <property type="molecule type" value="Genomic_DNA"/>
</dbReference>
<sequence length="851" mass="93068">MDSPESSKLTSTNCETAPAQDSPVFNFLSNLSPIQTVRAAPVTQGFPELNSPPLVFTSPQLNLHRRSAFLKRAHFPRASSSLLAGHAEDGKAYGKLNIQLSTRLEKATDSNCPENDSTESSAGSPEQFLADIVEGESEDPKFSNNSTSEKTECTDKPPDAGTGAKEHIVDHVCETNSRTSEQIVLSPDVIRRHNEEVLEENVLIDVNAMEKDTNRVHGVSGDHSQDMEHELIAVHALTNQTEEDIMDENVEAELADQSDQSCHFLSGSVEIGEEDEILAEATGAVLTEPALIRVHDDREAFQHRGVRRRCLQFEDAQLKVMSSQTTKSTLGIEELRQIALETSSTPVNSIDEVGPPILCPRNSLDSTIKIPKPSGIGLHLNSIVTAVKAGSGSKVSLRSAQWGNFSIVGKKSMHVNESHPVDCSNYSSMLPLVENLSATTDGNRHECRIILPNDSVISNSLEDQSTPGMKRKCTEKSGGSTEFIKSSPQKKRIKLSDPGEGGGCKRCNCKKSKCLKLYCDCFAAGIYCAEPCACQDCFNTPEHEATVIETRQKIESRDPLAFAPRVVQRVTIQPPSIHREDGTPFTPSSARHKRGCKCKKSMCLKKYCECYQQAKVGCSDGCRCEGCQNVFGQKEYCSIKDVLSEEDYEIADGPASDMAVNHTEVFNAHRLTPPTPAFQFSNHGKDASKSWFPSGEYSQSPETDFTYVAPYMISHGSPMNSDDINNNNTMCENSPEIMLDLDSFDHDLQSNLHHKFGGELSSGVIQDDTPEMLKDNSTPVNGVKVCSPNKKRVSPPHVRLHEFSGSSSSVGIRTGRKFILKAVPSFPPLTPCVDSKSADKSSEPQDIGANK</sequence>
<dbReference type="AlphaFoldDB" id="A0A9N7N665"/>
<keyword evidence="3" id="KW-0539">Nucleus</keyword>
<name>A0A9N7N665_STRHE</name>
<dbReference type="InterPro" id="IPR044522">
    <property type="entry name" value="TSO1-like"/>
</dbReference>
<organism evidence="6 7">
    <name type="scientific">Striga hermonthica</name>
    <name type="common">Purple witchweed</name>
    <name type="synonym">Buchnera hermonthica</name>
    <dbReference type="NCBI Taxonomy" id="68872"/>
    <lineage>
        <taxon>Eukaryota</taxon>
        <taxon>Viridiplantae</taxon>
        <taxon>Streptophyta</taxon>
        <taxon>Embryophyta</taxon>
        <taxon>Tracheophyta</taxon>
        <taxon>Spermatophyta</taxon>
        <taxon>Magnoliopsida</taxon>
        <taxon>eudicotyledons</taxon>
        <taxon>Gunneridae</taxon>
        <taxon>Pentapetalae</taxon>
        <taxon>asterids</taxon>
        <taxon>lamiids</taxon>
        <taxon>Lamiales</taxon>
        <taxon>Orobanchaceae</taxon>
        <taxon>Buchnereae</taxon>
        <taxon>Striga</taxon>
    </lineage>
</organism>
<gene>
    <name evidence="6" type="ORF">SHERM_19353</name>
</gene>
<comment type="subcellular location">
    <subcellularLocation>
        <location evidence="1">Nucleus</location>
    </subcellularLocation>
</comment>
<dbReference type="GO" id="GO:0003700">
    <property type="term" value="F:DNA-binding transcription factor activity"/>
    <property type="evidence" value="ECO:0007669"/>
    <property type="project" value="InterPro"/>
</dbReference>
<dbReference type="InterPro" id="IPR005172">
    <property type="entry name" value="CRC"/>
</dbReference>
<keyword evidence="7" id="KW-1185">Reference proteome</keyword>
<reference evidence="6" key="1">
    <citation type="submission" date="2019-12" db="EMBL/GenBank/DDBJ databases">
        <authorList>
            <person name="Scholes J."/>
        </authorList>
    </citation>
    <scope>NUCLEOTIDE SEQUENCE</scope>
</reference>
<evidence type="ECO:0000256" key="1">
    <source>
        <dbReference type="ARBA" id="ARBA00004123"/>
    </source>
</evidence>
<dbReference type="Pfam" id="PF03638">
    <property type="entry name" value="TCR"/>
    <property type="match status" value="2"/>
</dbReference>
<comment type="caution">
    <text evidence="6">The sequence shown here is derived from an EMBL/GenBank/DDBJ whole genome shotgun (WGS) entry which is preliminary data.</text>
</comment>
<comment type="similarity">
    <text evidence="2">Belongs to the lin-54 family.</text>
</comment>
<feature type="region of interest" description="Disordered" evidence="4">
    <location>
        <begin position="106"/>
        <end position="125"/>
    </location>
</feature>
<dbReference type="Proteomes" id="UP001153555">
    <property type="component" value="Unassembled WGS sequence"/>
</dbReference>
<dbReference type="OrthoDB" id="6283463at2759"/>
<dbReference type="GO" id="GO:0005634">
    <property type="term" value="C:nucleus"/>
    <property type="evidence" value="ECO:0007669"/>
    <property type="project" value="UniProtKB-SubCell"/>
</dbReference>
<dbReference type="PANTHER" id="PTHR46159:SF6">
    <property type="entry name" value="OS12G0605300 PROTEIN"/>
    <property type="match status" value="1"/>
</dbReference>
<feature type="compositionally biased region" description="Basic and acidic residues" evidence="4">
    <location>
        <begin position="149"/>
        <end position="162"/>
    </location>
</feature>
<feature type="region of interest" description="Disordered" evidence="4">
    <location>
        <begin position="830"/>
        <end position="851"/>
    </location>
</feature>
<evidence type="ECO:0000313" key="6">
    <source>
        <dbReference type="EMBL" id="CAA0821351.1"/>
    </source>
</evidence>
<dbReference type="PANTHER" id="PTHR46159">
    <property type="entry name" value="PROTEIN TESMIN/TSO1-LIKE CXC 2"/>
    <property type="match status" value="1"/>
</dbReference>
<evidence type="ECO:0000259" key="5">
    <source>
        <dbReference type="PROSITE" id="PS51634"/>
    </source>
</evidence>